<evidence type="ECO:0000256" key="1">
    <source>
        <dbReference type="SAM" id="Phobius"/>
    </source>
</evidence>
<keyword evidence="3" id="KW-1185">Reference proteome</keyword>
<keyword evidence="1" id="KW-0472">Membrane</keyword>
<dbReference type="Proteomes" id="UP001200741">
    <property type="component" value="Unassembled WGS sequence"/>
</dbReference>
<keyword evidence="1" id="KW-0812">Transmembrane</keyword>
<feature type="transmembrane region" description="Helical" evidence="1">
    <location>
        <begin position="196"/>
        <end position="215"/>
    </location>
</feature>
<gene>
    <name evidence="2" type="ORF">LXT13_04570</name>
</gene>
<feature type="transmembrane region" description="Helical" evidence="1">
    <location>
        <begin position="157"/>
        <end position="175"/>
    </location>
</feature>
<proteinExistence type="predicted"/>
<evidence type="ECO:0000313" key="2">
    <source>
        <dbReference type="EMBL" id="MCE4553719.1"/>
    </source>
</evidence>
<feature type="transmembrane region" description="Helical" evidence="1">
    <location>
        <begin position="55"/>
        <end position="74"/>
    </location>
</feature>
<dbReference type="Pfam" id="PF13803">
    <property type="entry name" value="DUF4184"/>
    <property type="match status" value="1"/>
</dbReference>
<protein>
    <submittedName>
        <fullName evidence="2">DUF4184 family protein</fullName>
    </submittedName>
</protein>
<feature type="transmembrane region" description="Helical" evidence="1">
    <location>
        <begin position="227"/>
        <end position="251"/>
    </location>
</feature>
<feature type="transmembrane region" description="Helical" evidence="1">
    <location>
        <begin position="104"/>
        <end position="122"/>
    </location>
</feature>
<dbReference type="InterPro" id="IPR025238">
    <property type="entry name" value="DUF4184"/>
</dbReference>
<comment type="caution">
    <text evidence="2">The sequence shown here is derived from an EMBL/GenBank/DDBJ whole genome shotgun (WGS) entry which is preliminary data.</text>
</comment>
<reference evidence="2 3" key="1">
    <citation type="submission" date="2021-12" db="EMBL/GenBank/DDBJ databases">
        <title>Genome seq of P8.</title>
        <authorList>
            <person name="Seo T."/>
        </authorList>
    </citation>
    <scope>NUCLEOTIDE SEQUENCE [LARGE SCALE GENOMIC DNA]</scope>
    <source>
        <strain evidence="2 3">P8</strain>
    </source>
</reference>
<keyword evidence="1" id="KW-1133">Transmembrane helix</keyword>
<dbReference type="RefSeq" id="WP_233370434.1">
    <property type="nucleotide sequence ID" value="NZ_JAJTWU010000002.1"/>
</dbReference>
<organism evidence="2 3">
    <name type="scientific">Pelomonas cellulosilytica</name>
    <dbReference type="NCBI Taxonomy" id="2906762"/>
    <lineage>
        <taxon>Bacteria</taxon>
        <taxon>Pseudomonadati</taxon>
        <taxon>Pseudomonadota</taxon>
        <taxon>Betaproteobacteria</taxon>
        <taxon>Burkholderiales</taxon>
        <taxon>Sphaerotilaceae</taxon>
        <taxon>Roseateles</taxon>
    </lineage>
</organism>
<evidence type="ECO:0000313" key="3">
    <source>
        <dbReference type="Proteomes" id="UP001200741"/>
    </source>
</evidence>
<name>A0ABS8XLP5_9BURK</name>
<dbReference type="EMBL" id="JAJTWU010000002">
    <property type="protein sequence ID" value="MCE4553719.1"/>
    <property type="molecule type" value="Genomic_DNA"/>
</dbReference>
<sequence length="257" mass="28257">MPWTFAHPAAVLPLRPLCPRWLSWPGLILGAMAPDLSHYIGMHGPLRAYLHTPEGVLTVCLPVCLLLLALLLRFSKPLTVLLRDPHRTLVRQALQPPPQAAGRAWAVTVLSILIGAATHLAWDAFTHTGPLTDELLPWLDDPLITAPGHRPLLVAQVLQHLSTVLGAAVLLLAYRNARHRLDPTPPPPLDRQRRRLLWACFGVAVVVGALSSWALTPAAMPAYRSHLLVRSVTWSTSCGATLYVIASLLWWRQRGDA</sequence>
<accession>A0ABS8XLP5</accession>